<dbReference type="WBParaSite" id="TCONS_00001673.p1">
    <property type="protein sequence ID" value="TCONS_00001673.p1"/>
    <property type="gene ID" value="XLOC_001557"/>
</dbReference>
<dbReference type="Proteomes" id="UP000035681">
    <property type="component" value="Unplaced"/>
</dbReference>
<accession>A0A0K0EFZ6</accession>
<evidence type="ECO:0000313" key="2">
    <source>
        <dbReference type="WBParaSite" id="SSTP_0000840400.1"/>
    </source>
</evidence>
<dbReference type="WBParaSite" id="SSTP_0000840400.1">
    <property type="protein sequence ID" value="SSTP_0000840400.1"/>
    <property type="gene ID" value="SSTP_0000840400"/>
</dbReference>
<name>A0A0K0EFZ6_STRER</name>
<organism evidence="2">
    <name type="scientific">Strongyloides stercoralis</name>
    <name type="common">Threadworm</name>
    <dbReference type="NCBI Taxonomy" id="6248"/>
    <lineage>
        <taxon>Eukaryota</taxon>
        <taxon>Metazoa</taxon>
        <taxon>Ecdysozoa</taxon>
        <taxon>Nematoda</taxon>
        <taxon>Chromadorea</taxon>
        <taxon>Rhabditida</taxon>
        <taxon>Tylenchina</taxon>
        <taxon>Panagrolaimomorpha</taxon>
        <taxon>Strongyloidoidea</taxon>
        <taxon>Strongyloididae</taxon>
        <taxon>Strongyloides</taxon>
    </lineage>
</organism>
<protein>
    <submittedName>
        <fullName evidence="2 3">Uncharacterized protein</fullName>
    </submittedName>
</protein>
<evidence type="ECO:0000313" key="1">
    <source>
        <dbReference type="Proteomes" id="UP000035681"/>
    </source>
</evidence>
<dbReference type="AlphaFoldDB" id="A0A0K0EFZ6"/>
<keyword evidence="1" id="KW-1185">Reference proteome</keyword>
<reference evidence="2" key="1">
    <citation type="submission" date="2015-08" db="UniProtKB">
        <authorList>
            <consortium name="WormBaseParasite"/>
        </authorList>
    </citation>
    <scope>IDENTIFICATION</scope>
</reference>
<sequence>MDEELIKKFLEQVRNDKFNIKDNVKFNEDLINRKVYFNDSNKTDSADPDDEFFEAFENFVELVCPKVDSGELQCKDMIKSLKKKESKHSYKKRVPSNNVKGSIDFDYRNKPEMRHIYCEKGISITDSLKIMRELRNREEELRIEFKKK</sequence>
<evidence type="ECO:0000313" key="3">
    <source>
        <dbReference type="WBParaSite" id="TCONS_00001673.p1"/>
    </source>
</evidence>
<proteinExistence type="predicted"/>